<evidence type="ECO:0000256" key="3">
    <source>
        <dbReference type="ARBA" id="ARBA00022630"/>
    </source>
</evidence>
<dbReference type="InterPro" id="IPR014133">
    <property type="entry name" value="Cry_DASH"/>
</dbReference>
<dbReference type="PROSITE" id="PS51645">
    <property type="entry name" value="PHR_CRY_ALPHA_BETA"/>
    <property type="match status" value="1"/>
</dbReference>
<dbReference type="PRINTS" id="PR00147">
    <property type="entry name" value="DNAPHOTLYASE"/>
</dbReference>
<evidence type="ECO:0000256" key="7">
    <source>
        <dbReference type="SAM" id="Coils"/>
    </source>
</evidence>
<keyword evidence="10" id="KW-1185">Reference proteome</keyword>
<feature type="domain" description="Photolyase/cryptochrome alpha/beta" evidence="8">
    <location>
        <begin position="3"/>
        <end position="137"/>
    </location>
</feature>
<dbReference type="InterPro" id="IPR002081">
    <property type="entry name" value="Cryptochrome/DNA_photolyase_1"/>
</dbReference>
<dbReference type="InterPro" id="IPR036155">
    <property type="entry name" value="Crypto/Photolyase_N_sf"/>
</dbReference>
<keyword evidence="5 6" id="KW-0157">Chromophore</keyword>
<dbReference type="InterPro" id="IPR036134">
    <property type="entry name" value="Crypto/Photolyase_FAD-like_sf"/>
</dbReference>
<dbReference type="Gene3D" id="1.25.40.80">
    <property type="match status" value="1"/>
</dbReference>
<evidence type="ECO:0000256" key="6">
    <source>
        <dbReference type="RuleBase" id="RU367151"/>
    </source>
</evidence>
<keyword evidence="4 6" id="KW-0274">FAD</keyword>
<dbReference type="Gene3D" id="1.10.579.10">
    <property type="entry name" value="DNA Cyclobutane Dipyrimidine Photolyase, subunit A, domain 3"/>
    <property type="match status" value="1"/>
</dbReference>
<dbReference type="EMBL" id="CP133721">
    <property type="protein sequence ID" value="WMW78234.1"/>
    <property type="molecule type" value="Genomic_DNA"/>
</dbReference>
<evidence type="ECO:0000256" key="1">
    <source>
        <dbReference type="ARBA" id="ARBA00005862"/>
    </source>
</evidence>
<dbReference type="SUPFAM" id="SSF52425">
    <property type="entry name" value="Cryptochrome/photolyase, N-terminal domain"/>
    <property type="match status" value="1"/>
</dbReference>
<keyword evidence="7" id="KW-0175">Coiled coil</keyword>
<comment type="cofactor">
    <cofactor evidence="6">
        <name>(6R)-5,10-methylene-5,6,7,8-tetrahydrofolate</name>
        <dbReference type="ChEBI" id="CHEBI:15636"/>
    </cofactor>
    <text evidence="6">Binds 1 5,10-methenyltetrahydrofolate (MTHF) per subunit.</text>
</comment>
<dbReference type="Proteomes" id="UP001180481">
    <property type="component" value="Chromosome"/>
</dbReference>
<sequence length="430" mass="50029">MIKTAIVWFKTDLRITDNETLVKALEKSECIIPIYCVDESHFKETKYGFKKTGSFRAQFLLEALEDLKNSLEKLGSTLVILKGKPETEIPKIVKEFKVQKVYAKKEIAFEEKKTEQKVQEELFKLKCEFEAISTSTLYHAEDLPFSIKTIPDVFTDFRKKTEKESKIRPCIAQPTQIKSPVLPQTKIPTITELGLELTPLDSRSVLQFKGGEKEALNRLNHFFYETKALGTYKETRNGLVGADYSSKFSPWLALGCISARTIYFEVKKYETLFGSNSSTYWLIFELMWRDYFRFMFKKHQTKFFISSGIKENKKMNTNTNATLIADWINGNTSSDFINANMIELKLTGFMSNRGRQNVASYFCNELNLDWRIGTAYFEQQLIDYDVSSNWGNWAYIAGVGNDPRGHRFFNIEKQANEYDKKMEYRNLWLK</sequence>
<evidence type="ECO:0000259" key="8">
    <source>
        <dbReference type="PROSITE" id="PS51645"/>
    </source>
</evidence>
<evidence type="ECO:0000256" key="4">
    <source>
        <dbReference type="ARBA" id="ARBA00022827"/>
    </source>
</evidence>
<dbReference type="PANTHER" id="PTHR11455">
    <property type="entry name" value="CRYPTOCHROME"/>
    <property type="match status" value="1"/>
</dbReference>
<dbReference type="RefSeq" id="WP_309532551.1">
    <property type="nucleotide sequence ID" value="NZ_CP133721.1"/>
</dbReference>
<dbReference type="Pfam" id="PF00875">
    <property type="entry name" value="DNA_photolyase"/>
    <property type="match status" value="1"/>
</dbReference>
<evidence type="ECO:0000256" key="5">
    <source>
        <dbReference type="ARBA" id="ARBA00022991"/>
    </source>
</evidence>
<comment type="similarity">
    <text evidence="1 6">Belongs to the DNA photolyase class-1 family.</text>
</comment>
<organism evidence="9 10">
    <name type="scientific">Flavobacterium nakdongensis</name>
    <dbReference type="NCBI Taxonomy" id="3073563"/>
    <lineage>
        <taxon>Bacteria</taxon>
        <taxon>Pseudomonadati</taxon>
        <taxon>Bacteroidota</taxon>
        <taxon>Flavobacteriia</taxon>
        <taxon>Flavobacteriales</taxon>
        <taxon>Flavobacteriaceae</taxon>
        <taxon>Flavobacterium</taxon>
    </lineage>
</organism>
<comment type="cofactor">
    <cofactor evidence="6">
        <name>FAD</name>
        <dbReference type="ChEBI" id="CHEBI:57692"/>
    </cofactor>
    <text evidence="6">Binds 1 FAD per subunit.</text>
</comment>
<proteinExistence type="inferred from homology"/>
<dbReference type="NCBIfam" id="TIGR02765">
    <property type="entry name" value="crypto_DASH"/>
    <property type="match status" value="1"/>
</dbReference>
<gene>
    <name evidence="9" type="ORF">RF683_01980</name>
</gene>
<reference evidence="9" key="1">
    <citation type="submission" date="2023-09" db="EMBL/GenBank/DDBJ databases">
        <title>Flavobacterium sp. 20NA77.7 isolated from freshwater.</title>
        <authorList>
            <person name="Le V."/>
            <person name="Ko S.-R."/>
            <person name="Ahn C.-Y."/>
            <person name="Oh H.-M."/>
        </authorList>
    </citation>
    <scope>NUCLEOTIDE SEQUENCE</scope>
    <source>
        <strain evidence="9">20NA77.7</strain>
    </source>
</reference>
<dbReference type="Gene3D" id="3.40.50.620">
    <property type="entry name" value="HUPs"/>
    <property type="match status" value="1"/>
</dbReference>
<evidence type="ECO:0000313" key="10">
    <source>
        <dbReference type="Proteomes" id="UP001180481"/>
    </source>
</evidence>
<protein>
    <recommendedName>
        <fullName evidence="2 6">Cryptochrome DASH</fullName>
    </recommendedName>
</protein>
<accession>A0ABY9RC47</accession>
<comment type="function">
    <text evidence="6">May have a photoreceptor function.</text>
</comment>
<dbReference type="Pfam" id="PF03441">
    <property type="entry name" value="FAD_binding_7"/>
    <property type="match status" value="1"/>
</dbReference>
<evidence type="ECO:0000256" key="2">
    <source>
        <dbReference type="ARBA" id="ARBA00017881"/>
    </source>
</evidence>
<name>A0ABY9RC47_9FLAO</name>
<feature type="coiled-coil region" evidence="7">
    <location>
        <begin position="57"/>
        <end position="84"/>
    </location>
</feature>
<dbReference type="SUPFAM" id="SSF48173">
    <property type="entry name" value="Cryptochrome/photolyase FAD-binding domain"/>
    <property type="match status" value="1"/>
</dbReference>
<dbReference type="InterPro" id="IPR006050">
    <property type="entry name" value="DNA_photolyase_N"/>
</dbReference>
<keyword evidence="3 6" id="KW-0285">Flavoprotein</keyword>
<dbReference type="PANTHER" id="PTHR11455:SF22">
    <property type="entry name" value="CRYPTOCHROME DASH"/>
    <property type="match status" value="1"/>
</dbReference>
<dbReference type="InterPro" id="IPR005101">
    <property type="entry name" value="Cryptochr/Photolyase_FAD-bd"/>
</dbReference>
<evidence type="ECO:0000313" key="9">
    <source>
        <dbReference type="EMBL" id="WMW78234.1"/>
    </source>
</evidence>
<dbReference type="InterPro" id="IPR014729">
    <property type="entry name" value="Rossmann-like_a/b/a_fold"/>
</dbReference>